<organism evidence="2 3">
    <name type="scientific">Orchesella dallaii</name>
    <dbReference type="NCBI Taxonomy" id="48710"/>
    <lineage>
        <taxon>Eukaryota</taxon>
        <taxon>Metazoa</taxon>
        <taxon>Ecdysozoa</taxon>
        <taxon>Arthropoda</taxon>
        <taxon>Hexapoda</taxon>
        <taxon>Collembola</taxon>
        <taxon>Entomobryomorpha</taxon>
        <taxon>Entomobryoidea</taxon>
        <taxon>Orchesellidae</taxon>
        <taxon>Orchesellinae</taxon>
        <taxon>Orchesella</taxon>
    </lineage>
</organism>
<keyword evidence="1" id="KW-0812">Transmembrane</keyword>
<keyword evidence="1" id="KW-1133">Transmembrane helix</keyword>
<protein>
    <recommendedName>
        <fullName evidence="4">Transmembrane protein</fullName>
    </recommendedName>
</protein>
<feature type="transmembrane region" description="Helical" evidence="1">
    <location>
        <begin position="52"/>
        <end position="74"/>
    </location>
</feature>
<evidence type="ECO:0000313" key="3">
    <source>
        <dbReference type="Proteomes" id="UP001642540"/>
    </source>
</evidence>
<keyword evidence="1" id="KW-0472">Membrane</keyword>
<evidence type="ECO:0000256" key="1">
    <source>
        <dbReference type="SAM" id="Phobius"/>
    </source>
</evidence>
<keyword evidence="3" id="KW-1185">Reference proteome</keyword>
<comment type="caution">
    <text evidence="2">The sequence shown here is derived from an EMBL/GenBank/DDBJ whole genome shotgun (WGS) entry which is preliminary data.</text>
</comment>
<accession>A0ABP1RIK6</accession>
<reference evidence="2 3" key="1">
    <citation type="submission" date="2024-08" db="EMBL/GenBank/DDBJ databases">
        <authorList>
            <person name="Cucini C."/>
            <person name="Frati F."/>
        </authorList>
    </citation>
    <scope>NUCLEOTIDE SEQUENCE [LARGE SCALE GENOMIC DNA]</scope>
</reference>
<name>A0ABP1RIK6_9HEXA</name>
<feature type="transmembrane region" description="Helical" evidence="1">
    <location>
        <begin position="140"/>
        <end position="158"/>
    </location>
</feature>
<dbReference type="EMBL" id="CAXLJM020000075">
    <property type="protein sequence ID" value="CAL8128838.1"/>
    <property type="molecule type" value="Genomic_DNA"/>
</dbReference>
<sequence>MSYETNSDSYSHLQLKWLEPVKFISALDLFLGTVHMLFIITDTILFFEDSTLIFVLVDLVRGTIRLFAAIWFVYTIYTKGPLEAISTAISWRRINLLLIIPYVIYLTRMLAILSQEGLLYRIGLITTVEDIWIFRYFFEYSIYCGLAIIFISFVSVFIKEAKKKVMMAMHQAQCAANKPEV</sequence>
<evidence type="ECO:0000313" key="2">
    <source>
        <dbReference type="EMBL" id="CAL8128838.1"/>
    </source>
</evidence>
<dbReference type="Proteomes" id="UP001642540">
    <property type="component" value="Unassembled WGS sequence"/>
</dbReference>
<feature type="transmembrane region" description="Helical" evidence="1">
    <location>
        <begin position="20"/>
        <end position="40"/>
    </location>
</feature>
<feature type="transmembrane region" description="Helical" evidence="1">
    <location>
        <begin position="94"/>
        <end position="111"/>
    </location>
</feature>
<gene>
    <name evidence="2" type="ORF">ODALV1_LOCUS22602</name>
</gene>
<evidence type="ECO:0008006" key="4">
    <source>
        <dbReference type="Google" id="ProtNLM"/>
    </source>
</evidence>
<proteinExistence type="predicted"/>